<keyword evidence="2 4" id="KW-0863">Zinc-finger</keyword>
<evidence type="ECO:0000256" key="6">
    <source>
        <dbReference type="SAM" id="Phobius"/>
    </source>
</evidence>
<evidence type="ECO:0000256" key="3">
    <source>
        <dbReference type="ARBA" id="ARBA00022833"/>
    </source>
</evidence>
<evidence type="ECO:0000259" key="7">
    <source>
        <dbReference type="PROSITE" id="PS51999"/>
    </source>
</evidence>
<accession>A0AAV8H196</accession>
<feature type="coiled-coil region" evidence="5">
    <location>
        <begin position="61"/>
        <end position="88"/>
    </location>
</feature>
<keyword evidence="9" id="KW-1185">Reference proteome</keyword>
<reference evidence="8" key="1">
    <citation type="submission" date="2022-08" db="EMBL/GenBank/DDBJ databases">
        <authorList>
            <person name="Marques A."/>
        </authorList>
    </citation>
    <scope>NUCLEOTIDE SEQUENCE</scope>
    <source>
        <strain evidence="8">RhyPub2mFocal</strain>
        <tissue evidence="8">Leaves</tissue>
    </source>
</reference>
<feature type="transmembrane region" description="Helical" evidence="6">
    <location>
        <begin position="90"/>
        <end position="107"/>
    </location>
</feature>
<dbReference type="Pfam" id="PF06839">
    <property type="entry name" value="Zn_ribbon_GRF"/>
    <property type="match status" value="1"/>
</dbReference>
<evidence type="ECO:0000256" key="4">
    <source>
        <dbReference type="PROSITE-ProRule" id="PRU01343"/>
    </source>
</evidence>
<proteinExistence type="predicted"/>
<keyword evidence="3" id="KW-0862">Zinc</keyword>
<evidence type="ECO:0000256" key="2">
    <source>
        <dbReference type="ARBA" id="ARBA00022771"/>
    </source>
</evidence>
<dbReference type="PROSITE" id="PS51999">
    <property type="entry name" value="ZF_GRF"/>
    <property type="match status" value="1"/>
</dbReference>
<gene>
    <name evidence="8" type="ORF">LUZ62_023070</name>
</gene>
<feature type="domain" description="GRF-type" evidence="7">
    <location>
        <begin position="17"/>
        <end position="59"/>
    </location>
</feature>
<dbReference type="Proteomes" id="UP001140206">
    <property type="component" value="Chromosome 1"/>
</dbReference>
<keyword evidence="1" id="KW-0479">Metal-binding</keyword>
<evidence type="ECO:0000256" key="1">
    <source>
        <dbReference type="ARBA" id="ARBA00022723"/>
    </source>
</evidence>
<comment type="caution">
    <text evidence="8">The sequence shown here is derived from an EMBL/GenBank/DDBJ whole genome shotgun (WGS) entry which is preliminary data.</text>
</comment>
<keyword evidence="6" id="KW-1133">Transmembrane helix</keyword>
<keyword evidence="6" id="KW-0472">Membrane</keyword>
<sequence length="108" mass="12432">MATSNVSTGSYIGIPNCYCNELAVLKTSWTEANPGRRFLGCRNYEISRSCGYFFWYDAPVQDHAKVVINGLLRRLNNLEREKEVQESKERRLIVVIVILVAFILYLLN</sequence>
<dbReference type="EMBL" id="JAMFTS010000001">
    <property type="protein sequence ID" value="KAJ4810504.1"/>
    <property type="molecule type" value="Genomic_DNA"/>
</dbReference>
<dbReference type="GO" id="GO:0008270">
    <property type="term" value="F:zinc ion binding"/>
    <property type="evidence" value="ECO:0007669"/>
    <property type="project" value="UniProtKB-KW"/>
</dbReference>
<organism evidence="8 9">
    <name type="scientific">Rhynchospora pubera</name>
    <dbReference type="NCBI Taxonomy" id="906938"/>
    <lineage>
        <taxon>Eukaryota</taxon>
        <taxon>Viridiplantae</taxon>
        <taxon>Streptophyta</taxon>
        <taxon>Embryophyta</taxon>
        <taxon>Tracheophyta</taxon>
        <taxon>Spermatophyta</taxon>
        <taxon>Magnoliopsida</taxon>
        <taxon>Liliopsida</taxon>
        <taxon>Poales</taxon>
        <taxon>Cyperaceae</taxon>
        <taxon>Cyperoideae</taxon>
        <taxon>Rhynchosporeae</taxon>
        <taxon>Rhynchospora</taxon>
    </lineage>
</organism>
<protein>
    <submittedName>
        <fullName evidence="8">GRF zinc finger protein</fullName>
    </submittedName>
</protein>
<keyword evidence="6" id="KW-0812">Transmembrane</keyword>
<name>A0AAV8H196_9POAL</name>
<evidence type="ECO:0000256" key="5">
    <source>
        <dbReference type="SAM" id="Coils"/>
    </source>
</evidence>
<keyword evidence="5" id="KW-0175">Coiled coil</keyword>
<dbReference type="AlphaFoldDB" id="A0AAV8H196"/>
<evidence type="ECO:0000313" key="9">
    <source>
        <dbReference type="Proteomes" id="UP001140206"/>
    </source>
</evidence>
<dbReference type="InterPro" id="IPR010666">
    <property type="entry name" value="Znf_GRF"/>
</dbReference>
<dbReference type="PANTHER" id="PTHR33248">
    <property type="entry name" value="ZINC ION-BINDING PROTEIN"/>
    <property type="match status" value="1"/>
</dbReference>
<evidence type="ECO:0000313" key="8">
    <source>
        <dbReference type="EMBL" id="KAJ4810504.1"/>
    </source>
</evidence>